<evidence type="ECO:0000313" key="3">
    <source>
        <dbReference type="EMBL" id="KAF7366878.1"/>
    </source>
</evidence>
<organism evidence="3 4">
    <name type="scientific">Mycena sanguinolenta</name>
    <dbReference type="NCBI Taxonomy" id="230812"/>
    <lineage>
        <taxon>Eukaryota</taxon>
        <taxon>Fungi</taxon>
        <taxon>Dikarya</taxon>
        <taxon>Basidiomycota</taxon>
        <taxon>Agaricomycotina</taxon>
        <taxon>Agaricomycetes</taxon>
        <taxon>Agaricomycetidae</taxon>
        <taxon>Agaricales</taxon>
        <taxon>Marasmiineae</taxon>
        <taxon>Mycenaceae</taxon>
        <taxon>Mycena</taxon>
    </lineage>
</organism>
<dbReference type="Gene3D" id="1.10.287.1490">
    <property type="match status" value="1"/>
</dbReference>
<sequence length="258" mass="28495">MLRSQATSAEPHTMVLRATKNASQNANPKRKRESGDESVARGKIRQWDIPAVIEEIPASQAGMAQVLGDVSELFAQLAEKAAASASASKEHISEAIIKSLHEVGELRKKNAKLIAELDERADLLEALKQAHDHAMETNTELAREFATQTLSVAALTNENDRLSTLLAETKDNFAVKENEAAAAQESLKVEISQLNLKLEQTDVTVELLRSEVQEVTATAETFKDKFSELRKQTKDYFSTMQIQVAEFLAKVPNDVDEH</sequence>
<evidence type="ECO:0000256" key="2">
    <source>
        <dbReference type="SAM" id="MobiDB-lite"/>
    </source>
</evidence>
<evidence type="ECO:0000313" key="4">
    <source>
        <dbReference type="Proteomes" id="UP000623467"/>
    </source>
</evidence>
<accession>A0A8H6YV07</accession>
<dbReference type="EMBL" id="JACAZH010000006">
    <property type="protein sequence ID" value="KAF7366878.1"/>
    <property type="molecule type" value="Genomic_DNA"/>
</dbReference>
<feature type="coiled-coil region" evidence="1">
    <location>
        <begin position="110"/>
        <end position="232"/>
    </location>
</feature>
<feature type="region of interest" description="Disordered" evidence="2">
    <location>
        <begin position="1"/>
        <end position="40"/>
    </location>
</feature>
<comment type="caution">
    <text evidence="3">The sequence shown here is derived from an EMBL/GenBank/DDBJ whole genome shotgun (WGS) entry which is preliminary data.</text>
</comment>
<proteinExistence type="predicted"/>
<evidence type="ECO:0000256" key="1">
    <source>
        <dbReference type="SAM" id="Coils"/>
    </source>
</evidence>
<protein>
    <submittedName>
        <fullName evidence="3">Uncharacterized protein</fullName>
    </submittedName>
</protein>
<feature type="compositionally biased region" description="Polar residues" evidence="2">
    <location>
        <begin position="1"/>
        <end position="10"/>
    </location>
</feature>
<dbReference type="AlphaFoldDB" id="A0A8H6YV07"/>
<reference evidence="3" key="1">
    <citation type="submission" date="2020-05" db="EMBL/GenBank/DDBJ databases">
        <title>Mycena genomes resolve the evolution of fungal bioluminescence.</title>
        <authorList>
            <person name="Tsai I.J."/>
        </authorList>
    </citation>
    <scope>NUCLEOTIDE SEQUENCE</scope>
    <source>
        <strain evidence="3">160909Yilan</strain>
    </source>
</reference>
<dbReference type="Proteomes" id="UP000623467">
    <property type="component" value="Unassembled WGS sequence"/>
</dbReference>
<keyword evidence="1" id="KW-0175">Coiled coil</keyword>
<keyword evidence="4" id="KW-1185">Reference proteome</keyword>
<gene>
    <name evidence="3" type="ORF">MSAN_00946500</name>
</gene>
<name>A0A8H6YV07_9AGAR</name>